<keyword evidence="1" id="KW-0813">Transport</keyword>
<keyword evidence="3 5" id="KW-0067">ATP-binding</keyword>
<dbReference type="PANTHER" id="PTHR43875">
    <property type="entry name" value="MALTODEXTRIN IMPORT ATP-BINDING PROTEIN MSMX"/>
    <property type="match status" value="1"/>
</dbReference>
<feature type="domain" description="ABC transporter" evidence="4">
    <location>
        <begin position="4"/>
        <end position="236"/>
    </location>
</feature>
<reference evidence="5 6" key="1">
    <citation type="journal article" date="2019" name="Int. J. Syst. Evol. Microbiol.">
        <title>The Global Catalogue of Microorganisms (GCM) 10K type strain sequencing project: providing services to taxonomists for standard genome sequencing and annotation.</title>
        <authorList>
            <consortium name="The Broad Institute Genomics Platform"/>
            <consortium name="The Broad Institute Genome Sequencing Center for Infectious Disease"/>
            <person name="Wu L."/>
            <person name="Ma J."/>
        </authorList>
    </citation>
    <scope>NUCLEOTIDE SEQUENCE [LARGE SCALE GENOMIC DNA]</scope>
    <source>
        <strain evidence="5 6">JCM 13581</strain>
    </source>
</reference>
<evidence type="ECO:0000256" key="3">
    <source>
        <dbReference type="ARBA" id="ARBA00022840"/>
    </source>
</evidence>
<dbReference type="Pfam" id="PF17912">
    <property type="entry name" value="OB_MalK"/>
    <property type="match status" value="1"/>
</dbReference>
<dbReference type="SMART" id="SM00382">
    <property type="entry name" value="AAA"/>
    <property type="match status" value="1"/>
</dbReference>
<proteinExistence type="predicted"/>
<dbReference type="Gene3D" id="2.40.50.100">
    <property type="match status" value="1"/>
</dbReference>
<dbReference type="EMBL" id="BAAAMJ010000003">
    <property type="protein sequence ID" value="GAA1896645.1"/>
    <property type="molecule type" value="Genomic_DNA"/>
</dbReference>
<dbReference type="InterPro" id="IPR027417">
    <property type="entry name" value="P-loop_NTPase"/>
</dbReference>
<evidence type="ECO:0000259" key="4">
    <source>
        <dbReference type="PROSITE" id="PS50893"/>
    </source>
</evidence>
<organism evidence="5 6">
    <name type="scientific">Streptomyces sodiiphilus</name>
    <dbReference type="NCBI Taxonomy" id="226217"/>
    <lineage>
        <taxon>Bacteria</taxon>
        <taxon>Bacillati</taxon>
        <taxon>Actinomycetota</taxon>
        <taxon>Actinomycetes</taxon>
        <taxon>Kitasatosporales</taxon>
        <taxon>Streptomycetaceae</taxon>
        <taxon>Streptomyces</taxon>
    </lineage>
</organism>
<dbReference type="InterPro" id="IPR015855">
    <property type="entry name" value="ABC_transpr_MalK-like"/>
</dbReference>
<dbReference type="NCBIfam" id="NF008653">
    <property type="entry name" value="PRK11650.1"/>
    <property type="match status" value="1"/>
</dbReference>
<keyword evidence="6" id="KW-1185">Reference proteome</keyword>
<dbReference type="Gene3D" id="3.40.50.300">
    <property type="entry name" value="P-loop containing nucleotide triphosphate hydrolases"/>
    <property type="match status" value="1"/>
</dbReference>
<dbReference type="InterPro" id="IPR008995">
    <property type="entry name" value="Mo/tungstate-bd_C_term_dom"/>
</dbReference>
<dbReference type="CDD" id="cd03301">
    <property type="entry name" value="ABC_MalK_N"/>
    <property type="match status" value="1"/>
</dbReference>
<protein>
    <submittedName>
        <fullName evidence="5">Diacetylchitobiose ABC transporter ATP-binding protein MsiK</fullName>
    </submittedName>
</protein>
<dbReference type="SUPFAM" id="SSF52540">
    <property type="entry name" value="P-loop containing nucleoside triphosphate hydrolases"/>
    <property type="match status" value="1"/>
</dbReference>
<dbReference type="PROSITE" id="PS50893">
    <property type="entry name" value="ABC_TRANSPORTER_2"/>
    <property type="match status" value="1"/>
</dbReference>
<dbReference type="RefSeq" id="WP_344258195.1">
    <property type="nucleotide sequence ID" value="NZ_BAAAMJ010000003.1"/>
</dbReference>
<dbReference type="InterPro" id="IPR017871">
    <property type="entry name" value="ABC_transporter-like_CS"/>
</dbReference>
<gene>
    <name evidence="5" type="primary">msiK</name>
    <name evidence="5" type="ORF">GCM10009716_03320</name>
</gene>
<sequence>MATVTFDKATRIYPGSEKPAVDQLDIAIEDGEFLVLVGPSGCGKSTSLRMLAGLEDVNGGSIHIGDRDVTHLPPKDRDIAMVFQNYALYPHMTVAQNMGFALKIAGVNKAEIRAKVEEAAKILDLTEYLERKPKALSGGQRQRVAMGRAIVREPQVFLMDEPLSNLDAKLRVQTRTQIAGLQRRLGVTTVYVTHDQVEAMTMGDRVAVLKDGLLQQVDSPRNMYDRPANLFVAGFIGSPAMNLIEVPITDGGVSFGNSVIPVEREALTEAINKGDTHVVVGCRPEHFDLVNGDPSAVAMSKDKDAPAGLAVTVNVVEELGADGYVYGTAQVDGESKDLVIRVGGRQIPEKGATLHVIPRPGETHVFATSTGERLTN</sequence>
<name>A0ABN2NQU0_9ACTN</name>
<evidence type="ECO:0000256" key="2">
    <source>
        <dbReference type="ARBA" id="ARBA00022741"/>
    </source>
</evidence>
<evidence type="ECO:0000313" key="6">
    <source>
        <dbReference type="Proteomes" id="UP001501303"/>
    </source>
</evidence>
<evidence type="ECO:0000256" key="1">
    <source>
        <dbReference type="ARBA" id="ARBA00022448"/>
    </source>
</evidence>
<dbReference type="Proteomes" id="UP001501303">
    <property type="component" value="Unassembled WGS sequence"/>
</dbReference>
<comment type="caution">
    <text evidence="5">The sequence shown here is derived from an EMBL/GenBank/DDBJ whole genome shotgun (WGS) entry which is preliminary data.</text>
</comment>
<dbReference type="InterPro" id="IPR003439">
    <property type="entry name" value="ABC_transporter-like_ATP-bd"/>
</dbReference>
<dbReference type="InterPro" id="IPR047641">
    <property type="entry name" value="ABC_transpr_MalK/UgpC-like"/>
</dbReference>
<dbReference type="PANTHER" id="PTHR43875:SF1">
    <property type="entry name" value="OSMOPROTECTIVE COMPOUNDS UPTAKE ATP-BINDING PROTEIN GGTA"/>
    <property type="match status" value="1"/>
</dbReference>
<dbReference type="PROSITE" id="PS00211">
    <property type="entry name" value="ABC_TRANSPORTER_1"/>
    <property type="match status" value="1"/>
</dbReference>
<dbReference type="GO" id="GO:0005524">
    <property type="term" value="F:ATP binding"/>
    <property type="evidence" value="ECO:0007669"/>
    <property type="project" value="UniProtKB-KW"/>
</dbReference>
<keyword evidence="2" id="KW-0547">Nucleotide-binding</keyword>
<dbReference type="SUPFAM" id="SSF50331">
    <property type="entry name" value="MOP-like"/>
    <property type="match status" value="1"/>
</dbReference>
<dbReference type="Pfam" id="PF00005">
    <property type="entry name" value="ABC_tran"/>
    <property type="match status" value="1"/>
</dbReference>
<dbReference type="InterPro" id="IPR003593">
    <property type="entry name" value="AAA+_ATPase"/>
</dbReference>
<accession>A0ABN2NQU0</accession>
<evidence type="ECO:0000313" key="5">
    <source>
        <dbReference type="EMBL" id="GAA1896645.1"/>
    </source>
</evidence>
<dbReference type="InterPro" id="IPR040582">
    <property type="entry name" value="OB_MalK-like"/>
</dbReference>